<dbReference type="EMBL" id="MFAF01000140">
    <property type="protein sequence ID" value="OGD71811.1"/>
    <property type="molecule type" value="Genomic_DNA"/>
</dbReference>
<reference evidence="2 3" key="1">
    <citation type="journal article" date="2016" name="Nat. Commun.">
        <title>Thousands of microbial genomes shed light on interconnected biogeochemical processes in an aquifer system.</title>
        <authorList>
            <person name="Anantharaman K."/>
            <person name="Brown C.T."/>
            <person name="Hug L.A."/>
            <person name="Sharon I."/>
            <person name="Castelle C.J."/>
            <person name="Probst A.J."/>
            <person name="Thomas B.C."/>
            <person name="Singh A."/>
            <person name="Wilkins M.J."/>
            <person name="Karaoz U."/>
            <person name="Brodie E.L."/>
            <person name="Williams K.H."/>
            <person name="Hubbard S.S."/>
            <person name="Banfield J.F."/>
        </authorList>
    </citation>
    <scope>NUCLEOTIDE SEQUENCE [LARGE SCALE GENOMIC DNA]</scope>
</reference>
<dbReference type="STRING" id="1817816.A2Y64_03675"/>
<gene>
    <name evidence="2" type="ORF">A2Y64_03675</name>
</gene>
<comment type="caution">
    <text evidence="2">The sequence shown here is derived from an EMBL/GenBank/DDBJ whole genome shotgun (WGS) entry which is preliminary data.</text>
</comment>
<feature type="signal peptide" evidence="1">
    <location>
        <begin position="1"/>
        <end position="21"/>
    </location>
</feature>
<name>A0A1F5EWP6_9BACT</name>
<accession>A0A1F5EWP6</accession>
<organism evidence="2 3">
    <name type="scientific">Candidatus Coatesbacteria bacterium RBG_13_66_14</name>
    <dbReference type="NCBI Taxonomy" id="1817816"/>
    <lineage>
        <taxon>Bacteria</taxon>
        <taxon>Candidatus Coatesiibacteriota</taxon>
    </lineage>
</organism>
<dbReference type="PROSITE" id="PS51257">
    <property type="entry name" value="PROKAR_LIPOPROTEIN"/>
    <property type="match status" value="1"/>
</dbReference>
<dbReference type="AlphaFoldDB" id="A0A1F5EWP6"/>
<protein>
    <recommendedName>
        <fullName evidence="4">DUF4168 domain-containing protein</fullName>
    </recommendedName>
</protein>
<evidence type="ECO:0008006" key="4">
    <source>
        <dbReference type="Google" id="ProtNLM"/>
    </source>
</evidence>
<sequence length="179" mass="19313">MRTACILTAALALLLTLGCGGGEITEEQYVELMKDIALAEAHGEPLQPVYESHGIDPEQVRDFEAARTPEELAELTGSFHASDRSSAPRMDEATYIEISVLTVRLAAEGLDEDKIQKRIEDEVNSRGFTMNDMDAFATYVAEHAEVQERVEKALSDALDAMGSGAAGAARQGLEGLDGR</sequence>
<dbReference type="Proteomes" id="UP000177187">
    <property type="component" value="Unassembled WGS sequence"/>
</dbReference>
<evidence type="ECO:0000256" key="1">
    <source>
        <dbReference type="SAM" id="SignalP"/>
    </source>
</evidence>
<evidence type="ECO:0000313" key="3">
    <source>
        <dbReference type="Proteomes" id="UP000177187"/>
    </source>
</evidence>
<keyword evidence="1" id="KW-0732">Signal</keyword>
<proteinExistence type="predicted"/>
<evidence type="ECO:0000313" key="2">
    <source>
        <dbReference type="EMBL" id="OGD71811.1"/>
    </source>
</evidence>
<feature type="chain" id="PRO_5009518436" description="DUF4168 domain-containing protein" evidence="1">
    <location>
        <begin position="22"/>
        <end position="179"/>
    </location>
</feature>